<feature type="domain" description="Saccharopine dehydrogenase NADP binding" evidence="2">
    <location>
        <begin position="4"/>
        <end position="117"/>
    </location>
</feature>
<gene>
    <name evidence="3" type="ordered locus">Huta_2359</name>
</gene>
<dbReference type="KEGG" id="hut:Huta_2359"/>
<sequence length="345" mass="36325">MTALIYGAYGYTGERIAREAVDRGLDVILAGRNGTKTRGLAIQLGVDSRVFAVGAARSHLDGIDVVLNCAGPFVETAKPMVAACLATGTDYLDITGEIPVFETLAERDRDAEDAGVCLLPGVGFDVVPTDCLAAHLHDRLPEATHLRLGIDAPGSVSGGTLATAIGQLDTGGMVRRDGRLTSEPSGSRTRTIDFGSGPKHALGAPMGDVSTAYYTTGIENVEVYLSAPEYAEYLLRAGHYLTPLLAVPPVKNGLQALARALVSGPAEQARDRDRVSLWGEATDGERTATARLQTPETYALTVDAATTALERVEDDADITGYQTPATAFGPDYVLELDGVDGFLDE</sequence>
<dbReference type="STRING" id="519442.Huta_2359"/>
<proteinExistence type="predicted"/>
<dbReference type="PANTHER" id="PTHR43781:SF1">
    <property type="entry name" value="SACCHAROPINE DEHYDROGENASE"/>
    <property type="match status" value="1"/>
</dbReference>
<protein>
    <submittedName>
        <fullName evidence="3">Saccharopine dehydrogenase</fullName>
    </submittedName>
</protein>
<dbReference type="GeneID" id="8384658"/>
<dbReference type="InterPro" id="IPR005097">
    <property type="entry name" value="Sacchrp_dh_NADP-bd"/>
</dbReference>
<organism evidence="3 4">
    <name type="scientific">Halorhabdus utahensis (strain DSM 12940 / JCM 11049 / AX-2)</name>
    <dbReference type="NCBI Taxonomy" id="519442"/>
    <lineage>
        <taxon>Archaea</taxon>
        <taxon>Methanobacteriati</taxon>
        <taxon>Methanobacteriota</taxon>
        <taxon>Stenosarchaea group</taxon>
        <taxon>Halobacteria</taxon>
        <taxon>Halobacteriales</taxon>
        <taxon>Haloarculaceae</taxon>
        <taxon>Halorhabdus</taxon>
    </lineage>
</organism>
<dbReference type="EMBL" id="CP001687">
    <property type="protein sequence ID" value="ACV12525.1"/>
    <property type="molecule type" value="Genomic_DNA"/>
</dbReference>
<accession>C7NVK2</accession>
<dbReference type="InterPro" id="IPR036291">
    <property type="entry name" value="NAD(P)-bd_dom_sf"/>
</dbReference>
<dbReference type="OrthoDB" id="194971at2157"/>
<feature type="region of interest" description="Disordered" evidence="1">
    <location>
        <begin position="174"/>
        <end position="199"/>
    </location>
</feature>
<reference evidence="3 4" key="1">
    <citation type="journal article" date="2009" name="Stand. Genomic Sci.">
        <title>Complete genome sequence of Halorhabdus utahensis type strain (AX-2).</title>
        <authorList>
            <person name="Anderson I."/>
            <person name="Tindall B.J."/>
            <person name="Pomrenke H."/>
            <person name="Goker M."/>
            <person name="Lapidus A."/>
            <person name="Nolan M."/>
            <person name="Copeland A."/>
            <person name="Glavina Del Rio T."/>
            <person name="Chen F."/>
            <person name="Tice H."/>
            <person name="Cheng J.F."/>
            <person name="Lucas S."/>
            <person name="Chertkov O."/>
            <person name="Bruce D."/>
            <person name="Brettin T."/>
            <person name="Detter J.C."/>
            <person name="Han C."/>
            <person name="Goodwin L."/>
            <person name="Land M."/>
            <person name="Hauser L."/>
            <person name="Chang Y.J."/>
            <person name="Jeffries C.D."/>
            <person name="Pitluck S."/>
            <person name="Pati A."/>
            <person name="Mavromatis K."/>
            <person name="Ivanova N."/>
            <person name="Ovchinnikova G."/>
            <person name="Chen A."/>
            <person name="Palaniappan K."/>
            <person name="Chain P."/>
            <person name="Rohde M."/>
            <person name="Bristow J."/>
            <person name="Eisen J.A."/>
            <person name="Markowitz V."/>
            <person name="Hugenholtz P."/>
            <person name="Kyrpides N.C."/>
            <person name="Klenk H.P."/>
        </authorList>
    </citation>
    <scope>NUCLEOTIDE SEQUENCE [LARGE SCALE GENOMIC DNA]</scope>
    <source>
        <strain evidence="4">DSM 12940 / JCM 11049 / AX-2</strain>
    </source>
</reference>
<keyword evidence="4" id="KW-1185">Reference proteome</keyword>
<dbReference type="SUPFAM" id="SSF51735">
    <property type="entry name" value="NAD(P)-binding Rossmann-fold domains"/>
    <property type="match status" value="1"/>
</dbReference>
<dbReference type="Proteomes" id="UP000002071">
    <property type="component" value="Chromosome"/>
</dbReference>
<dbReference type="PANTHER" id="PTHR43781">
    <property type="entry name" value="SACCHAROPINE DEHYDROGENASE"/>
    <property type="match status" value="1"/>
</dbReference>
<evidence type="ECO:0000313" key="4">
    <source>
        <dbReference type="Proteomes" id="UP000002071"/>
    </source>
</evidence>
<evidence type="ECO:0000259" key="2">
    <source>
        <dbReference type="Pfam" id="PF03435"/>
    </source>
</evidence>
<dbReference type="Gene3D" id="3.40.50.720">
    <property type="entry name" value="NAD(P)-binding Rossmann-like Domain"/>
    <property type="match status" value="1"/>
</dbReference>
<dbReference type="Pfam" id="PF03435">
    <property type="entry name" value="Sacchrp_dh_NADP"/>
    <property type="match status" value="1"/>
</dbReference>
<dbReference type="HOGENOM" id="CLU_046808_0_0_2"/>
<dbReference type="eggNOG" id="arCOG00244">
    <property type="taxonomic scope" value="Archaea"/>
</dbReference>
<name>C7NVK2_HALUD</name>
<evidence type="ECO:0000256" key="1">
    <source>
        <dbReference type="SAM" id="MobiDB-lite"/>
    </source>
</evidence>
<evidence type="ECO:0000313" key="3">
    <source>
        <dbReference type="EMBL" id="ACV12525.1"/>
    </source>
</evidence>
<dbReference type="RefSeq" id="WP_015790092.1">
    <property type="nucleotide sequence ID" value="NC_013158.1"/>
</dbReference>
<dbReference type="AlphaFoldDB" id="C7NVK2"/>